<evidence type="ECO:0000256" key="5">
    <source>
        <dbReference type="SAM" id="Phobius"/>
    </source>
</evidence>
<accession>A0A0U1QT26</accession>
<dbReference type="GO" id="GO:0016020">
    <property type="term" value="C:membrane"/>
    <property type="evidence" value="ECO:0007669"/>
    <property type="project" value="UniProtKB-SubCell"/>
</dbReference>
<evidence type="ECO:0000256" key="2">
    <source>
        <dbReference type="ARBA" id="ARBA00022692"/>
    </source>
</evidence>
<keyword evidence="3 5" id="KW-1133">Transmembrane helix</keyword>
<feature type="transmembrane region" description="Helical" evidence="5">
    <location>
        <begin position="178"/>
        <end position="197"/>
    </location>
</feature>
<dbReference type="InterPro" id="IPR013525">
    <property type="entry name" value="ABC2_TM"/>
</dbReference>
<reference evidence="7 8" key="1">
    <citation type="journal article" date="2011" name="J. Bacteriol.">
        <title>Draft genome sequence of Sporolactobacillus inulinus strain CASD, an efficient D-lactic acid-producing bacterium with high-concentration lactate tolerance capability.</title>
        <authorList>
            <person name="Yu B."/>
            <person name="Su F."/>
            <person name="Wang L."/>
            <person name="Xu K."/>
            <person name="Zhao B."/>
            <person name="Xu P."/>
        </authorList>
    </citation>
    <scope>NUCLEOTIDE SEQUENCE [LARGE SCALE GENOMIC DNA]</scope>
    <source>
        <strain evidence="7 8">CASD</strain>
    </source>
</reference>
<feature type="domain" description="ABC-2 type transporter transmembrane" evidence="6">
    <location>
        <begin position="17"/>
        <end position="367"/>
    </location>
</feature>
<feature type="transmembrane region" description="Helical" evidence="5">
    <location>
        <begin position="225"/>
        <end position="248"/>
    </location>
</feature>
<evidence type="ECO:0000259" key="6">
    <source>
        <dbReference type="Pfam" id="PF12698"/>
    </source>
</evidence>
<evidence type="ECO:0000256" key="4">
    <source>
        <dbReference type="ARBA" id="ARBA00023136"/>
    </source>
</evidence>
<proteinExistence type="predicted"/>
<keyword evidence="8" id="KW-1185">Reference proteome</keyword>
<organism evidence="7 8">
    <name type="scientific">Sporolactobacillus inulinus CASD</name>
    <dbReference type="NCBI Taxonomy" id="1069536"/>
    <lineage>
        <taxon>Bacteria</taxon>
        <taxon>Bacillati</taxon>
        <taxon>Bacillota</taxon>
        <taxon>Bacilli</taxon>
        <taxon>Bacillales</taxon>
        <taxon>Sporolactobacillaceae</taxon>
        <taxon>Sporolactobacillus</taxon>
    </lineage>
</organism>
<dbReference type="InterPro" id="IPR052902">
    <property type="entry name" value="ABC-2_transporter"/>
</dbReference>
<keyword evidence="4 5" id="KW-0472">Membrane</keyword>
<comment type="subcellular location">
    <subcellularLocation>
        <location evidence="1">Membrane</location>
        <topology evidence="1">Multi-pass membrane protein</topology>
    </subcellularLocation>
</comment>
<feature type="transmembrane region" description="Helical" evidence="5">
    <location>
        <begin position="350"/>
        <end position="372"/>
    </location>
</feature>
<dbReference type="Pfam" id="PF12698">
    <property type="entry name" value="ABC2_membrane_3"/>
    <property type="match status" value="1"/>
</dbReference>
<evidence type="ECO:0000313" key="8">
    <source>
        <dbReference type="Proteomes" id="UP000035553"/>
    </source>
</evidence>
<dbReference type="STRING" id="1069536.SINU_00195"/>
<dbReference type="EMBL" id="AFVQ02000004">
    <property type="protein sequence ID" value="KLI03937.1"/>
    <property type="molecule type" value="Genomic_DNA"/>
</dbReference>
<evidence type="ECO:0000313" key="7">
    <source>
        <dbReference type="EMBL" id="KLI03937.1"/>
    </source>
</evidence>
<name>A0A0U1QT26_9BACL</name>
<dbReference type="RefSeq" id="WP_010023509.1">
    <property type="nucleotide sequence ID" value="NZ_AFVQ02000004.1"/>
</dbReference>
<dbReference type="OrthoDB" id="9771731at2"/>
<feature type="transmembrane region" description="Helical" evidence="5">
    <location>
        <begin position="20"/>
        <end position="38"/>
    </location>
</feature>
<dbReference type="GO" id="GO:0140359">
    <property type="term" value="F:ABC-type transporter activity"/>
    <property type="evidence" value="ECO:0007669"/>
    <property type="project" value="InterPro"/>
</dbReference>
<dbReference type="PANTHER" id="PTHR43027:SF1">
    <property type="entry name" value="DOXORUBICIN RESISTANCE ABC TRANSPORTER PERMEASE PROTEIN DRRC-RELATED"/>
    <property type="match status" value="1"/>
</dbReference>
<dbReference type="AlphaFoldDB" id="A0A0U1QT26"/>
<evidence type="ECO:0000256" key="1">
    <source>
        <dbReference type="ARBA" id="ARBA00004141"/>
    </source>
</evidence>
<dbReference type="PANTHER" id="PTHR43027">
    <property type="entry name" value="DOXORUBICIN RESISTANCE ABC TRANSPORTER PERMEASE PROTEIN DRRC-RELATED"/>
    <property type="match status" value="1"/>
</dbReference>
<dbReference type="Proteomes" id="UP000035553">
    <property type="component" value="Unassembled WGS sequence"/>
</dbReference>
<gene>
    <name evidence="7" type="ORF">SINU_00195</name>
</gene>
<evidence type="ECO:0000256" key="3">
    <source>
        <dbReference type="ARBA" id="ARBA00022989"/>
    </source>
</evidence>
<comment type="caution">
    <text evidence="7">The sequence shown here is derived from an EMBL/GenBank/DDBJ whole genome shotgun (WGS) entry which is preliminary data.</text>
</comment>
<sequence>MFAHIFFYRFKCLIRDKQLVFWTLLFPILLGTFFYMAFSNLNDEESFHPIHAAVVPSGNSHYDASFVEVLRSVSKGKNRLFTMKTAASQAEADRWLKAGKIDGYFSSGETIQLTVNESGLNQSIMKSFVDQYRTNSAAVAQIAKDNPNALQNGLLQDLSDRRSYVKEVSGSGAEPNNVLNYFYVLIAMACLYGSFWGSKEIMDIQADQTERAARINTAPIHKLKAFIAGSLAALLILFTEILILLAYLRFGLKIDFGPRAGFVVLTALLGSILGISFGAFISAVVKAGEGLKIACLIFVTMAGSFLSGMMYQNMKYIVSQHVPLLSWLNPVNLLTDAFYALYYYDNLYRFALNAGMMVLFIIVFCAGTYLIIRRRKYARL</sequence>
<feature type="transmembrane region" description="Helical" evidence="5">
    <location>
        <begin position="260"/>
        <end position="285"/>
    </location>
</feature>
<keyword evidence="2 5" id="KW-0812">Transmembrane</keyword>
<feature type="transmembrane region" description="Helical" evidence="5">
    <location>
        <begin position="291"/>
        <end position="312"/>
    </location>
</feature>
<protein>
    <submittedName>
        <fullName evidence="7">ABC transporter</fullName>
    </submittedName>
</protein>